<gene>
    <name evidence="13" type="ORF">A3A49_03030</name>
</gene>
<sequence>MKDFNTYFKETAEIGYITSIMSSIYYANGLPNARINELVITENGTLGIVKSLLPELVEVMVFEGQALIHNMKVVRTNEFFQVGVTDKYLGRIIDPFGLAQDHFGKVDTSGFVYKHIEAAAPQISSRVRIKKPLLTGIMSVDLLTPLGRGQRELILGDPTTGKSTIALQTMVTQAKLGTVCIYALIGKRKSDIKRVENYLKNMNILNKAIVMASSSSDPAPMIFLTPYSAMTLAEYFRDKGRDVLLVLDDLSSHAKFYRELSLLSRRPPGRQSYPGDIFHIQAKLAERAGNVRLKNGKEVSITLMPIAETQEGDMSGYIQTNLMAMTDGHIFVDLAEQKKARHPAISFTLSVSRVGNQTLTGLEREVSGYLHALIAKARNAEELGRFGVELTPETMQILRSAAKLETLFNQDGNIVISKELQFIYVGLFLSGFWNQKDVRELESDKVKLRSASN</sequence>
<dbReference type="Gene3D" id="3.40.50.12240">
    <property type="match status" value="1"/>
</dbReference>
<dbReference type="InterPro" id="IPR036121">
    <property type="entry name" value="ATPase_F1/V1/A1_a/bsu_N_sf"/>
</dbReference>
<dbReference type="GO" id="GO:0005524">
    <property type="term" value="F:ATP binding"/>
    <property type="evidence" value="ECO:0007669"/>
    <property type="project" value="UniProtKB-KW"/>
</dbReference>
<keyword evidence="6" id="KW-0067">ATP-binding</keyword>
<evidence type="ECO:0000256" key="4">
    <source>
        <dbReference type="ARBA" id="ARBA00022741"/>
    </source>
</evidence>
<reference evidence="13 14" key="1">
    <citation type="journal article" date="2016" name="Nat. Commun.">
        <title>Thousands of microbial genomes shed light on interconnected biogeochemical processes in an aquifer system.</title>
        <authorList>
            <person name="Anantharaman K."/>
            <person name="Brown C.T."/>
            <person name="Hug L.A."/>
            <person name="Sharon I."/>
            <person name="Castelle C.J."/>
            <person name="Probst A.J."/>
            <person name="Thomas B.C."/>
            <person name="Singh A."/>
            <person name="Wilkins M.J."/>
            <person name="Karaoz U."/>
            <person name="Brodie E.L."/>
            <person name="Williams K.H."/>
            <person name="Hubbard S.S."/>
            <person name="Banfield J.F."/>
        </authorList>
    </citation>
    <scope>NUCLEOTIDE SEQUENCE [LARGE SCALE GENOMIC DNA]</scope>
</reference>
<dbReference type="Proteomes" id="UP000176740">
    <property type="component" value="Unassembled WGS sequence"/>
</dbReference>
<dbReference type="GO" id="GO:0043531">
    <property type="term" value="F:ADP binding"/>
    <property type="evidence" value="ECO:0007669"/>
    <property type="project" value="TreeGrafter"/>
</dbReference>
<name>A0A1F5H0W3_9BACT</name>
<dbReference type="STRING" id="1797725.A3A49_03030"/>
<evidence type="ECO:0000256" key="9">
    <source>
        <dbReference type="ARBA" id="ARBA00023196"/>
    </source>
</evidence>
<evidence type="ECO:0000256" key="5">
    <source>
        <dbReference type="ARBA" id="ARBA00022781"/>
    </source>
</evidence>
<proteinExistence type="inferred from homology"/>
<evidence type="ECO:0000256" key="3">
    <source>
        <dbReference type="ARBA" id="ARBA00022448"/>
    </source>
</evidence>
<dbReference type="InterPro" id="IPR027417">
    <property type="entry name" value="P-loop_NTPase"/>
</dbReference>
<organism evidence="13 14">
    <name type="scientific">Candidatus Curtissbacteria bacterium RIFCSPLOWO2_01_FULL_38_11b</name>
    <dbReference type="NCBI Taxonomy" id="1797725"/>
    <lineage>
        <taxon>Bacteria</taxon>
        <taxon>Candidatus Curtissiibacteriota</taxon>
    </lineage>
</organism>
<keyword evidence="10" id="KW-0066">ATP synthesis</keyword>
<keyword evidence="7" id="KW-0406">Ion transport</keyword>
<keyword evidence="4" id="KW-0547">Nucleotide-binding</keyword>
<dbReference type="Pfam" id="PF00006">
    <property type="entry name" value="ATP-synt_ab"/>
    <property type="match status" value="1"/>
</dbReference>
<accession>A0A1F5H0W3</accession>
<feature type="domain" description="ATPase F1/V1/A1 complex alpha/beta subunit nucleotide-binding" evidence="12">
    <location>
        <begin position="136"/>
        <end position="352"/>
    </location>
</feature>
<evidence type="ECO:0000256" key="6">
    <source>
        <dbReference type="ARBA" id="ARBA00022840"/>
    </source>
</evidence>
<dbReference type="PANTHER" id="PTHR48082:SF2">
    <property type="entry name" value="ATP SYNTHASE SUBUNIT ALPHA, MITOCHONDRIAL"/>
    <property type="match status" value="1"/>
</dbReference>
<evidence type="ECO:0000256" key="11">
    <source>
        <dbReference type="ARBA" id="ARBA00026013"/>
    </source>
</evidence>
<comment type="subunit">
    <text evidence="11">F-type ATPases have 2 components, CF(1) - the catalytic core - and CF(0) - the membrane proton channel. CF(1) has five subunits: alpha(3), beta(3), gamma(1), delta(1), epsilon(1). CF(0) has four main subunits: a(1), b(1), b'(1) and c(9-12).</text>
</comment>
<evidence type="ECO:0000256" key="10">
    <source>
        <dbReference type="ARBA" id="ARBA00023310"/>
    </source>
</evidence>
<evidence type="ECO:0000313" key="13">
    <source>
        <dbReference type="EMBL" id="OGD97695.1"/>
    </source>
</evidence>
<dbReference type="InterPro" id="IPR000194">
    <property type="entry name" value="ATPase_F1/V1/A1_a/bsu_nucl-bd"/>
</dbReference>
<keyword evidence="8" id="KW-0472">Membrane</keyword>
<dbReference type="GO" id="GO:0045259">
    <property type="term" value="C:proton-transporting ATP synthase complex"/>
    <property type="evidence" value="ECO:0007669"/>
    <property type="project" value="UniProtKB-KW"/>
</dbReference>
<keyword evidence="9" id="KW-0139">CF(1)</keyword>
<keyword evidence="5" id="KW-0375">Hydrogen ion transport</keyword>
<protein>
    <recommendedName>
        <fullName evidence="12">ATPase F1/V1/A1 complex alpha/beta subunit nucleotide-binding domain-containing protein</fullName>
    </recommendedName>
</protein>
<dbReference type="GO" id="GO:0046933">
    <property type="term" value="F:proton-transporting ATP synthase activity, rotational mechanism"/>
    <property type="evidence" value="ECO:0007669"/>
    <property type="project" value="InterPro"/>
</dbReference>
<dbReference type="SUPFAM" id="SSF50615">
    <property type="entry name" value="N-terminal domain of alpha and beta subunits of F1 ATP synthase"/>
    <property type="match status" value="1"/>
</dbReference>
<evidence type="ECO:0000256" key="1">
    <source>
        <dbReference type="ARBA" id="ARBA00004370"/>
    </source>
</evidence>
<evidence type="ECO:0000259" key="12">
    <source>
        <dbReference type="Pfam" id="PF00006"/>
    </source>
</evidence>
<evidence type="ECO:0000256" key="8">
    <source>
        <dbReference type="ARBA" id="ARBA00023136"/>
    </source>
</evidence>
<comment type="subcellular location">
    <subcellularLocation>
        <location evidence="1">Membrane</location>
    </subcellularLocation>
</comment>
<dbReference type="InterPro" id="IPR005294">
    <property type="entry name" value="ATP_synth_F1_asu"/>
</dbReference>
<dbReference type="FunFam" id="3.40.50.300:FF:002432">
    <property type="entry name" value="ATP synthase subunit alpha, mitochondrial"/>
    <property type="match status" value="1"/>
</dbReference>
<dbReference type="PANTHER" id="PTHR48082">
    <property type="entry name" value="ATP SYNTHASE SUBUNIT ALPHA, MITOCHONDRIAL"/>
    <property type="match status" value="1"/>
</dbReference>
<keyword evidence="3" id="KW-0813">Transport</keyword>
<feature type="non-terminal residue" evidence="13">
    <location>
        <position position="453"/>
    </location>
</feature>
<evidence type="ECO:0000313" key="14">
    <source>
        <dbReference type="Proteomes" id="UP000176740"/>
    </source>
</evidence>
<evidence type="ECO:0000256" key="2">
    <source>
        <dbReference type="ARBA" id="ARBA00008936"/>
    </source>
</evidence>
<evidence type="ECO:0000256" key="7">
    <source>
        <dbReference type="ARBA" id="ARBA00023065"/>
    </source>
</evidence>
<comment type="caution">
    <text evidence="13">The sequence shown here is derived from an EMBL/GenBank/DDBJ whole genome shotgun (WGS) entry which is preliminary data.</text>
</comment>
<dbReference type="AlphaFoldDB" id="A0A1F5H0W3"/>
<dbReference type="EMBL" id="MFBO01000025">
    <property type="protein sequence ID" value="OGD97695.1"/>
    <property type="molecule type" value="Genomic_DNA"/>
</dbReference>
<dbReference type="SUPFAM" id="SSF52540">
    <property type="entry name" value="P-loop containing nucleoside triphosphate hydrolases"/>
    <property type="match status" value="1"/>
</dbReference>
<comment type="similarity">
    <text evidence="2">Belongs to the ATPase alpha/beta chains family.</text>
</comment>